<dbReference type="GO" id="GO:0005634">
    <property type="term" value="C:nucleus"/>
    <property type="evidence" value="ECO:0007669"/>
    <property type="project" value="UniProtKB-SubCell"/>
</dbReference>
<dbReference type="InterPro" id="IPR002999">
    <property type="entry name" value="Tudor"/>
</dbReference>
<feature type="region of interest" description="Disordered" evidence="7">
    <location>
        <begin position="1016"/>
        <end position="1035"/>
    </location>
</feature>
<keyword evidence="5 6" id="KW-0539">Nucleus</keyword>
<evidence type="ECO:0000259" key="8">
    <source>
        <dbReference type="SMART" id="SM00333"/>
    </source>
</evidence>
<feature type="region of interest" description="Disordered" evidence="7">
    <location>
        <begin position="1411"/>
        <end position="1436"/>
    </location>
</feature>
<feature type="region of interest" description="Disordered" evidence="7">
    <location>
        <begin position="26"/>
        <end position="87"/>
    </location>
</feature>
<feature type="region of interest" description="Disordered" evidence="7">
    <location>
        <begin position="99"/>
        <end position="153"/>
    </location>
</feature>
<dbReference type="OMA" id="DSFNGRH"/>
<keyword evidence="3 6" id="KW-0805">Transcription regulation</keyword>
<comment type="subcellular location">
    <subcellularLocation>
        <location evidence="1 6">Nucleus</location>
    </subcellularLocation>
</comment>
<evidence type="ECO:0000256" key="4">
    <source>
        <dbReference type="ARBA" id="ARBA00023163"/>
    </source>
</evidence>
<evidence type="ECO:0000256" key="5">
    <source>
        <dbReference type="ARBA" id="ARBA00023242"/>
    </source>
</evidence>
<feature type="compositionally biased region" description="Polar residues" evidence="7">
    <location>
        <begin position="180"/>
        <end position="191"/>
    </location>
</feature>
<dbReference type="InterPro" id="IPR019542">
    <property type="entry name" value="Enhancer_polycomb-like_N"/>
</dbReference>
<feature type="compositionally biased region" description="Basic residues" evidence="7">
    <location>
        <begin position="241"/>
        <end position="250"/>
    </location>
</feature>
<feature type="region of interest" description="Disordered" evidence="7">
    <location>
        <begin position="1053"/>
        <end position="1112"/>
    </location>
</feature>
<dbReference type="GO" id="GO:0035267">
    <property type="term" value="C:NuA4 histone acetyltransferase complex"/>
    <property type="evidence" value="ECO:0007669"/>
    <property type="project" value="InterPro"/>
</dbReference>
<feature type="compositionally biased region" description="Basic and acidic residues" evidence="7">
    <location>
        <begin position="116"/>
        <end position="125"/>
    </location>
</feature>
<evidence type="ECO:0000313" key="10">
    <source>
        <dbReference type="Proteomes" id="UP000594263"/>
    </source>
</evidence>
<accession>A0A7N0TBW6</accession>
<dbReference type="PANTHER" id="PTHR14898">
    <property type="entry name" value="ENHANCER OF POLYCOMB"/>
    <property type="match status" value="1"/>
</dbReference>
<dbReference type="SMART" id="SM00333">
    <property type="entry name" value="TUDOR"/>
    <property type="match status" value="1"/>
</dbReference>
<evidence type="ECO:0000256" key="6">
    <source>
        <dbReference type="RuleBase" id="RU361124"/>
    </source>
</evidence>
<reference evidence="9" key="1">
    <citation type="submission" date="2021-01" db="UniProtKB">
        <authorList>
            <consortium name="EnsemblPlants"/>
        </authorList>
    </citation>
    <scope>IDENTIFICATION</scope>
</reference>
<feature type="compositionally biased region" description="Basic and acidic residues" evidence="7">
    <location>
        <begin position="197"/>
        <end position="209"/>
    </location>
</feature>
<evidence type="ECO:0000313" key="9">
    <source>
        <dbReference type="EnsemblPlants" id="Kaladp0032s0253.2.v1.1"/>
    </source>
</evidence>
<feature type="compositionally biased region" description="Basic and acidic residues" evidence="7">
    <location>
        <begin position="78"/>
        <end position="87"/>
    </location>
</feature>
<name>A0A7N0TBW6_KALFE</name>
<feature type="region of interest" description="Disordered" evidence="7">
    <location>
        <begin position="167"/>
        <end position="279"/>
    </location>
</feature>
<evidence type="ECO:0000256" key="1">
    <source>
        <dbReference type="ARBA" id="ARBA00004123"/>
    </source>
</evidence>
<dbReference type="Proteomes" id="UP000594263">
    <property type="component" value="Unplaced"/>
</dbReference>
<feature type="compositionally biased region" description="Basic residues" evidence="7">
    <location>
        <begin position="139"/>
        <end position="150"/>
    </location>
</feature>
<proteinExistence type="inferred from homology"/>
<keyword evidence="4 6" id="KW-0804">Transcription</keyword>
<dbReference type="Pfam" id="PF10513">
    <property type="entry name" value="EPL1"/>
    <property type="match status" value="1"/>
</dbReference>
<feature type="compositionally biased region" description="Basic residues" evidence="7">
    <location>
        <begin position="1416"/>
        <end position="1426"/>
    </location>
</feature>
<feature type="domain" description="Tudor" evidence="8">
    <location>
        <begin position="373"/>
        <end position="431"/>
    </location>
</feature>
<evidence type="ECO:0000256" key="3">
    <source>
        <dbReference type="ARBA" id="ARBA00023015"/>
    </source>
</evidence>
<dbReference type="EnsemblPlants" id="Kaladp0032s0253.1.v1.1">
    <property type="protein sequence ID" value="Kaladp0032s0253.1.v1.1"/>
    <property type="gene ID" value="Kaladp0032s0253.v1.1"/>
</dbReference>
<evidence type="ECO:0000256" key="7">
    <source>
        <dbReference type="SAM" id="MobiDB-lite"/>
    </source>
</evidence>
<organism evidence="9 10">
    <name type="scientific">Kalanchoe fedtschenkoi</name>
    <name type="common">Lavender scallops</name>
    <name type="synonym">South American air plant</name>
    <dbReference type="NCBI Taxonomy" id="63787"/>
    <lineage>
        <taxon>Eukaryota</taxon>
        <taxon>Viridiplantae</taxon>
        <taxon>Streptophyta</taxon>
        <taxon>Embryophyta</taxon>
        <taxon>Tracheophyta</taxon>
        <taxon>Spermatophyta</taxon>
        <taxon>Magnoliopsida</taxon>
        <taxon>eudicotyledons</taxon>
        <taxon>Gunneridae</taxon>
        <taxon>Pentapetalae</taxon>
        <taxon>Saxifragales</taxon>
        <taxon>Crassulaceae</taxon>
        <taxon>Kalanchoe</taxon>
    </lineage>
</organism>
<keyword evidence="10" id="KW-1185">Reference proteome</keyword>
<dbReference type="Gene3D" id="2.30.30.140">
    <property type="match status" value="1"/>
</dbReference>
<evidence type="ECO:0000256" key="2">
    <source>
        <dbReference type="ARBA" id="ARBA00008035"/>
    </source>
</evidence>
<dbReference type="Gramene" id="Kaladp0032s0253.2.v1.1">
    <property type="protein sequence ID" value="Kaladp0032s0253.2.v1.1"/>
    <property type="gene ID" value="Kaladp0032s0253.v1.1"/>
</dbReference>
<feature type="compositionally biased region" description="Basic and acidic residues" evidence="7">
    <location>
        <begin position="251"/>
        <end position="261"/>
    </location>
</feature>
<dbReference type="InterPro" id="IPR024943">
    <property type="entry name" value="Enhancer_polycomb"/>
</dbReference>
<sequence length="1627" mass="184954">MESNSGNLDGVEIPKKKRTLDLKSIYGSENVEVGNEGSEVMKRKDREEGDNVGGEGRKRKRKKIGSKNEVGVNCVENSGRKSEKSLDKVYSDRISLATGDMGKKQLELSQKSYSRRSNDSEKKSDSVSLGLEDDGAQIPKRKRDSVRRKHGECDKILAVAGEKLLTESSRTGLASDPCTGVNTKTMLNSEEVSFKGSVEKKLEHPKEKNTSGSKKASLAHKVKLETMDSVGGSSDPTSKINPKKRNRKRKNEVLSSDKGKESSLQVERPIDNNAGLLDDEEDNLEQNAARMLSSRFNPDLTGFSGDRKDSSNGLSVEQCTRVFTNHGQNALEESDSALDDNGIVLRPRKELKAKSLSRKRRHFYEVESEDLDPCWILKKRIKVFWPLDKSWYIGLVNDYDPKKKQHHVKYEDREEEWIDLSSERFKLLLFPSEIPCKAEKTRLTVRDSQSGRKRVVADTTKSSGSGNFKDSEPIISWLSRTNKKFKITPSGLIKKANSGLKSQNGMHSVSESTRYQMKDVNKLSAEATFPVDLRDVPGIRVCDNDESVNSSTINFPAVYYRRRVRSHGFLNSDDKHAIGFASEQAAYFDRLIENSLKRGEIDAFMGLHDNKTPLCLADMDKWLSPLALTDLSDFKLDIRFPGFPVMENLSVADNWRLLHSFFVLQYGTVTCLWSKVQLEIHVVDNGAGFKLFLFENYLIQDIAIIFRILSIFHRYPDSGKYIDVQTPVTSVRVKFSSPHNPKNRLFYSFFCYSQLRYKDWSYLDSMLKRHCLLTKQLDLPECTYDNIDELQSELNQLSSIVSLRKTPSVEKCKEDSLFGHSSSTFLDWHLERLIGPRVVHISSEASDLFPSSECTETLGKRIVNGYSRPCNGIFEIDSLNRPKALADPKVSVRHGSGRKVGLNSIDANRKKMSKEHFKKDCSNGSHLAASSNLPSQKVLQFIDQPSHQLDFHQSGSKLLSLNSPVPQKGKFNSKRQLRVNGHAANISSLAHINANGDGKLPIVDLAGQLKQGVISRTNPTAPRSMGHRNKNTSPSFVHFSRAWHDGKTEFDRNGFNSGIKKPRTHTSSSLPDVDTDRNSKHKNPQLKENSNKKMKKQQENKTEDSPRSPQKNLDLLSCAGNILIILEDRGWRECEAQVSLQPADHNEWILSVKVAGIRKYTYKANQLLQSGATNRFTYAMMWKGGRDWTFEFPDRGQWVLFKEMHNECYNRNLRAASVKIIPIPGVRLVDDFDDNGSEATPFCFYPNYYLQSETDVEMALNSSRVLYDMDSEDEQWLSTNQRSSEDNGSEGLMISEEYFEKVMDLFEKTAHVRKHDEFTHQEIEELFAGVAPTNVIMKIHEYWSQKRRRTGMPLLRQLQPPLWERYQKQLQDWELALSRSTYPLSNGSNKPLLPEKPPMFAFCLKPRGLEVPSRGTKQRSHKKYHAPGHNAAMGDHDGYHAYGRRYNRYVYLDEKVTSPGSYDSSEFSPRLFSPRDGSMAYFSMSNGFDRNHQQRPYRIKSKKIGSLMVPIQPQGMMSYNPHTTALNLDSSPRKTGYSDWPPPQKMYLQPHVHPRFLPEQLDGPELEEFKLRDASGAAQHARIMAKLKRQKAERLHYRADLAMQKASVALMIAKAIKESQGRSRSDS</sequence>
<feature type="compositionally biased region" description="Basic and acidic residues" evidence="7">
    <location>
        <begin position="39"/>
        <end position="49"/>
    </location>
</feature>
<dbReference type="EnsemblPlants" id="Kaladp0032s0253.2.v1.1">
    <property type="protein sequence ID" value="Kaladp0032s0253.2.v1.1"/>
    <property type="gene ID" value="Kaladp0032s0253.v1.1"/>
</dbReference>
<protein>
    <recommendedName>
        <fullName evidence="6">Enhancer of polycomb-like protein</fullName>
    </recommendedName>
</protein>
<dbReference type="CDD" id="cd20404">
    <property type="entry name" value="Tudor_Agenet_AtEML-like"/>
    <property type="match status" value="1"/>
</dbReference>
<comment type="similarity">
    <text evidence="2 6">Belongs to the enhancer of polycomb family.</text>
</comment>
<dbReference type="GO" id="GO:0006357">
    <property type="term" value="P:regulation of transcription by RNA polymerase II"/>
    <property type="evidence" value="ECO:0007669"/>
    <property type="project" value="InterPro"/>
</dbReference>
<dbReference type="Gramene" id="Kaladp0032s0253.1.v1.1">
    <property type="protein sequence ID" value="Kaladp0032s0253.1.v1.1"/>
    <property type="gene ID" value="Kaladp0032s0253.v1.1"/>
</dbReference>
<feature type="compositionally biased region" description="Basic and acidic residues" evidence="7">
    <location>
        <begin position="1096"/>
        <end position="1106"/>
    </location>
</feature>
<feature type="compositionally biased region" description="Low complexity" evidence="7">
    <location>
        <begin position="27"/>
        <end position="38"/>
    </location>
</feature>